<keyword evidence="2" id="KW-1185">Reference proteome</keyword>
<reference evidence="1 2" key="1">
    <citation type="submission" date="2018-08" db="EMBL/GenBank/DDBJ databases">
        <title>Paenibacillus sp. M4BSY-1, whole genome shotgun sequence.</title>
        <authorList>
            <person name="Tuo L."/>
        </authorList>
    </citation>
    <scope>NUCLEOTIDE SEQUENCE [LARGE SCALE GENOMIC DNA]</scope>
    <source>
        <strain evidence="1 2">M4BSY-1</strain>
    </source>
</reference>
<dbReference type="Proteomes" id="UP000261905">
    <property type="component" value="Unassembled WGS sequence"/>
</dbReference>
<protein>
    <submittedName>
        <fullName evidence="1">Uncharacterized protein</fullName>
    </submittedName>
</protein>
<dbReference type="RefSeq" id="WP_116043976.1">
    <property type="nucleotide sequence ID" value="NZ_QUBQ01000001.1"/>
</dbReference>
<sequence>MGEVFKLECDTCQYENRISVGIGFLYTSLKSIASFVKDPSIKQQLDSFMKDSSTSFHAYDAMYVCPQCKGIQNELFIEMQSESSHFKHSCSCMRCGTIMIDIPMEHNVPVQLNCPDCSEGGLKATFYMDWD</sequence>
<dbReference type="OrthoDB" id="2005617at2"/>
<name>A0A371PLF4_9BACL</name>
<proteinExistence type="predicted"/>
<dbReference type="EMBL" id="QUBQ01000001">
    <property type="protein sequence ID" value="REK76815.1"/>
    <property type="molecule type" value="Genomic_DNA"/>
</dbReference>
<accession>A0A371PLF4</accession>
<organism evidence="1 2">
    <name type="scientific">Paenibacillus paeoniae</name>
    <dbReference type="NCBI Taxonomy" id="2292705"/>
    <lineage>
        <taxon>Bacteria</taxon>
        <taxon>Bacillati</taxon>
        <taxon>Bacillota</taxon>
        <taxon>Bacilli</taxon>
        <taxon>Bacillales</taxon>
        <taxon>Paenibacillaceae</taxon>
        <taxon>Paenibacillus</taxon>
    </lineage>
</organism>
<gene>
    <name evidence="1" type="ORF">DX130_07225</name>
</gene>
<dbReference type="AlphaFoldDB" id="A0A371PLF4"/>
<comment type="caution">
    <text evidence="1">The sequence shown here is derived from an EMBL/GenBank/DDBJ whole genome shotgun (WGS) entry which is preliminary data.</text>
</comment>
<evidence type="ECO:0000313" key="1">
    <source>
        <dbReference type="EMBL" id="REK76815.1"/>
    </source>
</evidence>
<evidence type="ECO:0000313" key="2">
    <source>
        <dbReference type="Proteomes" id="UP000261905"/>
    </source>
</evidence>